<dbReference type="PRINTS" id="PR00014">
    <property type="entry name" value="FNTYPEIII"/>
</dbReference>
<dbReference type="SUPFAM" id="SSF48726">
    <property type="entry name" value="Immunoglobulin"/>
    <property type="match status" value="5"/>
</dbReference>
<dbReference type="OrthoDB" id="8776562at2759"/>
<dbReference type="Pfam" id="PF00041">
    <property type="entry name" value="fn3"/>
    <property type="match status" value="4"/>
</dbReference>
<dbReference type="FunFam" id="2.60.40.10:FF:000197">
    <property type="entry name" value="Myomesin 1"/>
    <property type="match status" value="1"/>
</dbReference>
<feature type="compositionally biased region" description="Basic and acidic residues" evidence="3">
    <location>
        <begin position="817"/>
        <end position="828"/>
    </location>
</feature>
<dbReference type="SMART" id="SM00408">
    <property type="entry name" value="IGc2"/>
    <property type="match status" value="3"/>
</dbReference>
<organism evidence="6 7">
    <name type="scientific">Anabarilius grahami</name>
    <name type="common">Kanglang fish</name>
    <name type="synonym">Barilius grahami</name>
    <dbReference type="NCBI Taxonomy" id="495550"/>
    <lineage>
        <taxon>Eukaryota</taxon>
        <taxon>Metazoa</taxon>
        <taxon>Chordata</taxon>
        <taxon>Craniata</taxon>
        <taxon>Vertebrata</taxon>
        <taxon>Euteleostomi</taxon>
        <taxon>Actinopterygii</taxon>
        <taxon>Neopterygii</taxon>
        <taxon>Teleostei</taxon>
        <taxon>Ostariophysi</taxon>
        <taxon>Cypriniformes</taxon>
        <taxon>Xenocyprididae</taxon>
        <taxon>Xenocypridinae</taxon>
        <taxon>Xenocypridinae incertae sedis</taxon>
        <taxon>Anabarilius</taxon>
    </lineage>
</organism>
<name>A0A3N0Y7M9_ANAGA</name>
<feature type="domain" description="Ig-like" evidence="4">
    <location>
        <begin position="171"/>
        <end position="262"/>
    </location>
</feature>
<dbReference type="FunFam" id="2.60.40.10:FF:000179">
    <property type="entry name" value="Myomesin 2"/>
    <property type="match status" value="1"/>
</dbReference>
<protein>
    <submittedName>
        <fullName evidence="6">Myomesin-1</fullName>
    </submittedName>
</protein>
<feature type="domain" description="Ig-like" evidence="4">
    <location>
        <begin position="1258"/>
        <end position="1344"/>
    </location>
</feature>
<feature type="domain" description="Ig-like" evidence="4">
    <location>
        <begin position="275"/>
        <end position="384"/>
    </location>
</feature>
<dbReference type="Proteomes" id="UP000281406">
    <property type="component" value="Unassembled WGS sequence"/>
</dbReference>
<dbReference type="EMBL" id="RJVU01050164">
    <property type="protein sequence ID" value="ROL42215.1"/>
    <property type="molecule type" value="Genomic_DNA"/>
</dbReference>
<dbReference type="FunFam" id="2.60.40.10:FF:000124">
    <property type="entry name" value="Myomesin 1"/>
    <property type="match status" value="1"/>
</dbReference>
<dbReference type="PROSITE" id="PS50835">
    <property type="entry name" value="IG_LIKE"/>
    <property type="match status" value="5"/>
</dbReference>
<dbReference type="FunFam" id="2.60.40.10:FF:000192">
    <property type="entry name" value="Myomesin 1"/>
    <property type="match status" value="1"/>
</dbReference>
<feature type="domain" description="Fibronectin type-III" evidence="5">
    <location>
        <begin position="941"/>
        <end position="1040"/>
    </location>
</feature>
<dbReference type="FunFam" id="2.60.40.10:FF:000467">
    <property type="entry name" value="Myomesin 1"/>
    <property type="match status" value="1"/>
</dbReference>
<comment type="caution">
    <text evidence="6">The sequence shown here is derived from an EMBL/GenBank/DDBJ whole genome shotgun (WGS) entry which is preliminary data.</text>
</comment>
<feature type="region of interest" description="Disordered" evidence="3">
    <location>
        <begin position="742"/>
        <end position="839"/>
    </location>
</feature>
<feature type="compositionally biased region" description="Polar residues" evidence="3">
    <location>
        <begin position="780"/>
        <end position="789"/>
    </location>
</feature>
<proteinExistence type="predicted"/>
<dbReference type="InterPro" id="IPR036179">
    <property type="entry name" value="Ig-like_dom_sf"/>
</dbReference>
<evidence type="ECO:0000259" key="4">
    <source>
        <dbReference type="PROSITE" id="PS50835"/>
    </source>
</evidence>
<reference evidence="6 7" key="1">
    <citation type="submission" date="2018-10" db="EMBL/GenBank/DDBJ databases">
        <title>Genome assembly for a Yunnan-Guizhou Plateau 3E fish, Anabarilius grahami (Regan), and its evolutionary and genetic applications.</title>
        <authorList>
            <person name="Jiang W."/>
        </authorList>
    </citation>
    <scope>NUCLEOTIDE SEQUENCE [LARGE SCALE GENOMIC DNA]</scope>
    <source>
        <strain evidence="6">AG-KIZ</strain>
        <tissue evidence="6">Muscle</tissue>
    </source>
</reference>
<dbReference type="GO" id="GO:0031430">
    <property type="term" value="C:M band"/>
    <property type="evidence" value="ECO:0007669"/>
    <property type="project" value="TreeGrafter"/>
</dbReference>
<dbReference type="InterPro" id="IPR003961">
    <property type="entry name" value="FN3_dom"/>
</dbReference>
<feature type="domain" description="Fibronectin type-III" evidence="5">
    <location>
        <begin position="398"/>
        <end position="493"/>
    </location>
</feature>
<dbReference type="PANTHER" id="PTHR13817:SF16">
    <property type="entry name" value="MYOMESIN-1"/>
    <property type="match status" value="1"/>
</dbReference>
<evidence type="ECO:0000313" key="7">
    <source>
        <dbReference type="Proteomes" id="UP000281406"/>
    </source>
</evidence>
<dbReference type="InterPro" id="IPR013783">
    <property type="entry name" value="Ig-like_fold"/>
</dbReference>
<feature type="compositionally biased region" description="Basic and acidic residues" evidence="3">
    <location>
        <begin position="16"/>
        <end position="25"/>
    </location>
</feature>
<evidence type="ECO:0000256" key="1">
    <source>
        <dbReference type="ARBA" id="ARBA00022737"/>
    </source>
</evidence>
<feature type="compositionally biased region" description="Low complexity" evidence="3">
    <location>
        <begin position="29"/>
        <end position="45"/>
    </location>
</feature>
<feature type="region of interest" description="Disordered" evidence="3">
    <location>
        <begin position="1711"/>
        <end position="1752"/>
    </location>
</feature>
<dbReference type="CDD" id="cd00063">
    <property type="entry name" value="FN3"/>
    <property type="match status" value="4"/>
</dbReference>
<dbReference type="InterPro" id="IPR050964">
    <property type="entry name" value="Striated_Muscle_Regulatory"/>
</dbReference>
<feature type="compositionally biased region" description="Low complexity" evidence="3">
    <location>
        <begin position="1657"/>
        <end position="1668"/>
    </location>
</feature>
<dbReference type="PANTHER" id="PTHR13817">
    <property type="entry name" value="TITIN"/>
    <property type="match status" value="1"/>
</dbReference>
<dbReference type="PROSITE" id="PS50853">
    <property type="entry name" value="FN3"/>
    <property type="match status" value="4"/>
</dbReference>
<keyword evidence="2" id="KW-0393">Immunoglobulin domain</keyword>
<dbReference type="SMART" id="SM00060">
    <property type="entry name" value="FN3"/>
    <property type="match status" value="5"/>
</dbReference>
<feature type="domain" description="Fibronectin type-III" evidence="5">
    <location>
        <begin position="836"/>
        <end position="934"/>
    </location>
</feature>
<feature type="compositionally biased region" description="Low complexity" evidence="3">
    <location>
        <begin position="1577"/>
        <end position="1620"/>
    </location>
</feature>
<dbReference type="FunFam" id="2.60.40.10:FF:000069">
    <property type="entry name" value="Alpha-protein kinase 3"/>
    <property type="match status" value="1"/>
</dbReference>
<dbReference type="InterPro" id="IPR036116">
    <property type="entry name" value="FN3_sf"/>
</dbReference>
<dbReference type="GO" id="GO:0045214">
    <property type="term" value="P:sarcomere organization"/>
    <property type="evidence" value="ECO:0007669"/>
    <property type="project" value="TreeGrafter"/>
</dbReference>
<feature type="domain" description="Ig-like" evidence="4">
    <location>
        <begin position="1464"/>
        <end position="1540"/>
    </location>
</feature>
<dbReference type="InterPro" id="IPR003599">
    <property type="entry name" value="Ig_sub"/>
</dbReference>
<evidence type="ECO:0000256" key="3">
    <source>
        <dbReference type="SAM" id="MobiDB-lite"/>
    </source>
</evidence>
<dbReference type="SUPFAM" id="SSF49265">
    <property type="entry name" value="Fibronectin type III"/>
    <property type="match status" value="3"/>
</dbReference>
<keyword evidence="1" id="KW-0677">Repeat</keyword>
<dbReference type="FunFam" id="2.60.40.10:FF:000134">
    <property type="entry name" value="Myomesin 1"/>
    <property type="match status" value="1"/>
</dbReference>
<sequence>MSGSIPFYQKHHRHYDRGYRSRETESAISQYQQNSSSYSSQSSKSTKGIRAATYTSLEEGGISPLPKRAKPTYLAMDKENQIIGYVVPIFRGSREFESGLSDTEEARARESAGYLARRDLFTSGVESERIEHKSRRTVMRESAERISLSKRIHENEEYHKRLNEDSLMHTPEFVTKPRSHTVWEKQCVRLHCTISGWPEPRVVWYKNNVSIDPMSKPGKYKLESSYNVHSLEINRCDFDDTAQYRVSAMNSKGENSAFASVVVKRFKGEFDESLPSPRLLPCLEYGVTFETHIVEKFGVSFGREGETLSLGCSVIIYPSLQRFQPEIEWYRDDKLLVPSKWVQTHWSGDRATLTLTHLNKEDEGLYTLRVITKSGFETHSAYVFVRDTDAEVAGAPGAPLDVHCQDANKDYVIVTWKQPAVDGGSAILGYFVDRCEVGTTHWAQCNDTPVKFARFPVTGLVEGRSYVFRVRAVNKAGMSHPSRVSEPVAAMDPADRTRKGASAPWTGQIIVTEEEPVEGVVPGRPRDLTVIEATKNYVVLSWKPPGDKGHEGVMYYVEKSYCFRVRCCNSAGVGEPSDPTEATTVGDKLDIPSAPGRVVPTRNTDTSVVVSWEGSREAKELVGYYIEDSIVGSNTWEPCNNKPVKGTRFFCHGLTTGESYVFRVRAVNAAGISEFSQESEAIEVKAAIGGGILHGVCLESGGNGVGLTQHSTCGVGRHVAPHSSADTPLTCLANVSETVEGGGQNTVHKGHPIALNEGKQGKRASQGAPEPARGQDTEMSKQVANSSNELLMPNCIQKESATELPENRKSSVNSSPEQEKAGEPERGRKGSASPTPPYGINVLECVRDSMVLAWKQPTFIGGADITGYFVDYREVIGGVPGKWHEANIRSVSERAYRVSELKENMLYQFQVRAANMAGVGIPSLPSETFKCEEWTIAVPGPPHDLQVQEVRKNSLVLLWKPPVYQGRDAVNGFYIDIKEAEADFEMWRGVNEKATTKTFMKIKDLKEGESYVFRVRAQNKAGVGKASEPTEPVEAVTKPGTTEIVVNVDDDGVISLNFECSNLTADSKFVWSKNYVEMTEPERMTLETKGSKSKAIFNTPSEDDLGIYSCFVTHTDGASASYTLSEEALKELLKVSHDHKFPIIPLKTELAVELLEKGRVRFWLQAEKISANGKVEYVFNDNMISQGEKYKMNFDKNTGIIEMFMESLGKEDEGTFTFQLQDGKATNQSSLVLIGDVFKQLQKESEFQRKEWHRKQGPHFVEYLGYEVTPECCVRLKCKVGNMKKDSVALWYKDGREVKVNEKLDFSEGVLTLEITQISKKDAGIYEVVLKDDRGKDTSTLNLTDQGFKDLMNQVFSVIANSSTPLKIQSTEEGIRLYSFVSYYNDELHVTWHHKDAAIAFTERIKSGVVGEQLWLQISEPTEKDKGKYAIEFFDGKGGLRRTVELAGQDRARVAGGLPDVVTIQEGKALNLTCNISGDPVPEVTWLKNEREMVSDDHYILKFESGKFASFTITSVNTSDSGKYSILVKNKYGTESADFTLKAIESMGDFGVVSYLADADGNVNIGPATPVPACRSTKPSTKSIPITPTTVTPTQTPTPANPTPQNKTTATPTPENQTPSTPTPSTPPTKIPENQSPGTPTPQNQTSDTPILQHPANPTSSISNSSTPQPFTPTPGETSANNSMDDKKISAMLEDTVNVGLSALEAEAVEPINHTDHVDVPVSTPAPETTSLSEPEPKREETTPALETANED</sequence>
<feature type="compositionally biased region" description="Polar residues" evidence="3">
    <location>
        <begin position="1632"/>
        <end position="1650"/>
    </location>
</feature>
<dbReference type="FunFam" id="2.60.40.10:FF:000222">
    <property type="entry name" value="Myomesin 1"/>
    <property type="match status" value="1"/>
</dbReference>
<dbReference type="InterPro" id="IPR013098">
    <property type="entry name" value="Ig_I-set"/>
</dbReference>
<evidence type="ECO:0000259" key="5">
    <source>
        <dbReference type="PROSITE" id="PS50853"/>
    </source>
</evidence>
<dbReference type="Gene3D" id="2.60.40.10">
    <property type="entry name" value="Immunoglobulins"/>
    <property type="match status" value="11"/>
</dbReference>
<feature type="compositionally biased region" description="Pro residues" evidence="3">
    <location>
        <begin position="1621"/>
        <end position="1630"/>
    </location>
</feature>
<dbReference type="SMART" id="SM00409">
    <property type="entry name" value="IG"/>
    <property type="match status" value="6"/>
</dbReference>
<feature type="region of interest" description="Disordered" evidence="3">
    <location>
        <begin position="12"/>
        <end position="46"/>
    </location>
</feature>
<evidence type="ECO:0000313" key="6">
    <source>
        <dbReference type="EMBL" id="ROL42215.1"/>
    </source>
</evidence>
<dbReference type="Pfam" id="PF07679">
    <property type="entry name" value="I-set"/>
    <property type="match status" value="4"/>
</dbReference>
<dbReference type="FunFam" id="2.60.40.10:FF:002172">
    <property type="entry name" value="Myomesin 1a (skelemin)"/>
    <property type="match status" value="2"/>
</dbReference>
<dbReference type="CDD" id="cd20951">
    <property type="entry name" value="IgI_titin_I1-like"/>
    <property type="match status" value="1"/>
</dbReference>
<feature type="domain" description="Fibronectin type-III" evidence="5">
    <location>
        <begin position="594"/>
        <end position="687"/>
    </location>
</feature>
<feature type="domain" description="Ig-like" evidence="4">
    <location>
        <begin position="1039"/>
        <end position="1125"/>
    </location>
</feature>
<accession>A0A3N0Y7M9</accession>
<gene>
    <name evidence="6" type="ORF">DPX16_7892</name>
</gene>
<dbReference type="InterPro" id="IPR003598">
    <property type="entry name" value="Ig_sub2"/>
</dbReference>
<feature type="region of interest" description="Disordered" evidence="3">
    <location>
        <begin position="1569"/>
        <end position="1691"/>
    </location>
</feature>
<dbReference type="InterPro" id="IPR007110">
    <property type="entry name" value="Ig-like_dom"/>
</dbReference>
<keyword evidence="7" id="KW-1185">Reference proteome</keyword>
<dbReference type="CDD" id="cd00096">
    <property type="entry name" value="Ig"/>
    <property type="match status" value="1"/>
</dbReference>
<evidence type="ECO:0000256" key="2">
    <source>
        <dbReference type="ARBA" id="ARBA00023319"/>
    </source>
</evidence>